<name>A0A198FYB2_9GAMM</name>
<gene>
    <name evidence="2" type="ORF">M983_1664</name>
</gene>
<dbReference type="AlphaFoldDB" id="A0A198FYB2"/>
<feature type="chain" id="PRO_5008278847" evidence="1">
    <location>
        <begin position="22"/>
        <end position="178"/>
    </location>
</feature>
<organism evidence="2 3">
    <name type="scientific">Proteus myxofaciens ATCC 19692</name>
    <dbReference type="NCBI Taxonomy" id="1354337"/>
    <lineage>
        <taxon>Bacteria</taxon>
        <taxon>Pseudomonadati</taxon>
        <taxon>Pseudomonadota</taxon>
        <taxon>Gammaproteobacteria</taxon>
        <taxon>Enterobacterales</taxon>
        <taxon>Morganellaceae</taxon>
        <taxon>Proteus</taxon>
    </lineage>
</organism>
<dbReference type="NCBIfam" id="NF041433">
    <property type="entry name" value="UmoA"/>
    <property type="match status" value="1"/>
</dbReference>
<dbReference type="RefSeq" id="WP_066749635.1">
    <property type="nucleotide sequence ID" value="NZ_LXEN01000079.1"/>
</dbReference>
<dbReference type="PATRIC" id="fig|1354337.4.peg.1705"/>
<reference evidence="2 3" key="1">
    <citation type="submission" date="2016-04" db="EMBL/GenBank/DDBJ databases">
        <title>ATOL: Assembling a taxonomically balanced genome-scale reconstruction of the evolutionary history of the Enterobacteriaceae.</title>
        <authorList>
            <person name="Plunkett G.III."/>
            <person name="Neeno-Eckwall E.C."/>
            <person name="Glasner J.D."/>
            <person name="Perna N.T."/>
        </authorList>
    </citation>
    <scope>NUCLEOTIDE SEQUENCE [LARGE SCALE GENOMIC DNA]</scope>
    <source>
        <strain evidence="2 3">ATCC 19692</strain>
    </source>
</reference>
<sequence>MSAKSLVIFFFLLGISCLCQAGNGLVDRTWAASGMDTHSYRQALRQPTIGSRYTLFNITPDMPIPGGTSPLEPQGIRYIAMKYGPYGQPEHYKTYKIMFSHYSTTSTKKIRYLGELYTVVGDIYLIDPFATTNEWERGRSQIVEEYYEILDAHGNRTGKGLRFHNWDRPINVTKWSSD</sequence>
<keyword evidence="1" id="KW-0732">Signal</keyword>
<evidence type="ECO:0000313" key="2">
    <source>
        <dbReference type="EMBL" id="OAT29096.1"/>
    </source>
</evidence>
<protein>
    <submittedName>
        <fullName evidence="2">UmoA family protein</fullName>
    </submittedName>
</protein>
<evidence type="ECO:0000313" key="3">
    <source>
        <dbReference type="Proteomes" id="UP000094023"/>
    </source>
</evidence>
<dbReference type="PROSITE" id="PS51257">
    <property type="entry name" value="PROKAR_LIPOPROTEIN"/>
    <property type="match status" value="1"/>
</dbReference>
<dbReference type="EMBL" id="LXEN01000079">
    <property type="protein sequence ID" value="OAT29096.1"/>
    <property type="molecule type" value="Genomic_DNA"/>
</dbReference>
<keyword evidence="3" id="KW-1185">Reference proteome</keyword>
<feature type="signal peptide" evidence="1">
    <location>
        <begin position="1"/>
        <end position="21"/>
    </location>
</feature>
<comment type="caution">
    <text evidence="2">The sequence shown here is derived from an EMBL/GenBank/DDBJ whole genome shotgun (WGS) entry which is preliminary data.</text>
</comment>
<dbReference type="OrthoDB" id="6461732at2"/>
<dbReference type="Proteomes" id="UP000094023">
    <property type="component" value="Unassembled WGS sequence"/>
</dbReference>
<evidence type="ECO:0000256" key="1">
    <source>
        <dbReference type="SAM" id="SignalP"/>
    </source>
</evidence>
<accession>A0A198FYB2</accession>
<proteinExistence type="predicted"/>